<dbReference type="RefSeq" id="WP_379057323.1">
    <property type="nucleotide sequence ID" value="NZ_JBHTKB010000002.1"/>
</dbReference>
<dbReference type="PROSITE" id="PS50943">
    <property type="entry name" value="HTH_CROC1"/>
    <property type="match status" value="1"/>
</dbReference>
<dbReference type="Gene3D" id="1.10.260.40">
    <property type="entry name" value="lambda repressor-like DNA-binding domains"/>
    <property type="match status" value="1"/>
</dbReference>
<evidence type="ECO:0000313" key="2">
    <source>
        <dbReference type="EMBL" id="MFD0913861.1"/>
    </source>
</evidence>
<dbReference type="EMBL" id="JBHTKB010000002">
    <property type="protein sequence ID" value="MFD0913861.1"/>
    <property type="molecule type" value="Genomic_DNA"/>
</dbReference>
<dbReference type="InterPro" id="IPR001387">
    <property type="entry name" value="Cro/C1-type_HTH"/>
</dbReference>
<feature type="domain" description="HTH cro/C1-type" evidence="1">
    <location>
        <begin position="37"/>
        <end position="61"/>
    </location>
</feature>
<comment type="caution">
    <text evidence="2">The sequence shown here is derived from an EMBL/GenBank/DDBJ whole genome shotgun (WGS) entry which is preliminary data.</text>
</comment>
<dbReference type="Proteomes" id="UP001597128">
    <property type="component" value="Unassembled WGS sequence"/>
</dbReference>
<dbReference type="CDD" id="cd00093">
    <property type="entry name" value="HTH_XRE"/>
    <property type="match status" value="1"/>
</dbReference>
<protein>
    <submittedName>
        <fullName evidence="2">Helix-turn-helix domain-containing protein</fullName>
    </submittedName>
</protein>
<evidence type="ECO:0000259" key="1">
    <source>
        <dbReference type="PROSITE" id="PS50943"/>
    </source>
</evidence>
<organism evidence="2 3">
    <name type="scientific">Methylophilus luteus</name>
    <dbReference type="NCBI Taxonomy" id="640108"/>
    <lineage>
        <taxon>Bacteria</taxon>
        <taxon>Pseudomonadati</taxon>
        <taxon>Pseudomonadota</taxon>
        <taxon>Betaproteobacteria</taxon>
        <taxon>Nitrosomonadales</taxon>
        <taxon>Methylophilaceae</taxon>
        <taxon>Methylophilus</taxon>
    </lineage>
</organism>
<name>A0ABW3F5Z2_9PROT</name>
<sequence length="107" mass="12161">MDTRKAFGAALTAAKESKELSFADFGTRRTYVQCLTKGKYTPTVDKLFEIAEVLDVNPVSLMIETYLILNANTSFEDLISDIRSEREVFKVSTFHPDEMRKKSTDKV</sequence>
<keyword evidence="3" id="KW-1185">Reference proteome</keyword>
<proteinExistence type="predicted"/>
<accession>A0ABW3F5Z2</accession>
<dbReference type="InterPro" id="IPR010982">
    <property type="entry name" value="Lambda_DNA-bd_dom_sf"/>
</dbReference>
<dbReference type="SUPFAM" id="SSF47413">
    <property type="entry name" value="lambda repressor-like DNA-binding domains"/>
    <property type="match status" value="1"/>
</dbReference>
<reference evidence="3" key="1">
    <citation type="journal article" date="2019" name="Int. J. Syst. Evol. Microbiol.">
        <title>The Global Catalogue of Microorganisms (GCM) 10K type strain sequencing project: providing services to taxonomists for standard genome sequencing and annotation.</title>
        <authorList>
            <consortium name="The Broad Institute Genomics Platform"/>
            <consortium name="The Broad Institute Genome Sequencing Center for Infectious Disease"/>
            <person name="Wu L."/>
            <person name="Ma J."/>
        </authorList>
    </citation>
    <scope>NUCLEOTIDE SEQUENCE [LARGE SCALE GENOMIC DNA]</scope>
    <source>
        <strain evidence="3">CCUG 58412</strain>
    </source>
</reference>
<evidence type="ECO:0000313" key="3">
    <source>
        <dbReference type="Proteomes" id="UP001597128"/>
    </source>
</evidence>
<gene>
    <name evidence="2" type="ORF">ACFQ1Z_09915</name>
</gene>